<gene>
    <name evidence="2" type="ORF">A2U01_0010939</name>
</gene>
<feature type="non-terminal residue" evidence="2">
    <location>
        <position position="253"/>
    </location>
</feature>
<dbReference type="InterPro" id="IPR012340">
    <property type="entry name" value="NA-bd_OB-fold"/>
</dbReference>
<comment type="caution">
    <text evidence="2">The sequence shown here is derived from an EMBL/GenBank/DDBJ whole genome shotgun (WGS) entry which is preliminary data.</text>
</comment>
<dbReference type="PANTHER" id="PTHR47165">
    <property type="entry name" value="OS03G0429900 PROTEIN"/>
    <property type="match status" value="1"/>
</dbReference>
<dbReference type="PANTHER" id="PTHR47165:SF4">
    <property type="entry name" value="OS03G0429900 PROTEIN"/>
    <property type="match status" value="1"/>
</dbReference>
<name>A0A392MRU1_9FABA</name>
<dbReference type="AlphaFoldDB" id="A0A392MRU1"/>
<dbReference type="Gene3D" id="2.40.50.140">
    <property type="entry name" value="Nucleic acid-binding proteins"/>
    <property type="match status" value="2"/>
</dbReference>
<dbReference type="CDD" id="cd04481">
    <property type="entry name" value="RPA1_DBD_B_like"/>
    <property type="match status" value="1"/>
</dbReference>
<evidence type="ECO:0000313" key="2">
    <source>
        <dbReference type="EMBL" id="MCH90033.1"/>
    </source>
</evidence>
<proteinExistence type="predicted"/>
<organism evidence="2 3">
    <name type="scientific">Trifolium medium</name>
    <dbReference type="NCBI Taxonomy" id="97028"/>
    <lineage>
        <taxon>Eukaryota</taxon>
        <taxon>Viridiplantae</taxon>
        <taxon>Streptophyta</taxon>
        <taxon>Embryophyta</taxon>
        <taxon>Tracheophyta</taxon>
        <taxon>Spermatophyta</taxon>
        <taxon>Magnoliopsida</taxon>
        <taxon>eudicotyledons</taxon>
        <taxon>Gunneridae</taxon>
        <taxon>Pentapetalae</taxon>
        <taxon>rosids</taxon>
        <taxon>fabids</taxon>
        <taxon>Fabales</taxon>
        <taxon>Fabaceae</taxon>
        <taxon>Papilionoideae</taxon>
        <taxon>50 kb inversion clade</taxon>
        <taxon>NPAAA clade</taxon>
        <taxon>Hologalegina</taxon>
        <taxon>IRL clade</taxon>
        <taxon>Trifolieae</taxon>
        <taxon>Trifolium</taxon>
    </lineage>
</organism>
<dbReference type="EMBL" id="LXQA010017457">
    <property type="protein sequence ID" value="MCH90033.1"/>
    <property type="molecule type" value="Genomic_DNA"/>
</dbReference>
<dbReference type="Pfam" id="PF08646">
    <property type="entry name" value="Rep_fac-A_C"/>
    <property type="match status" value="1"/>
</dbReference>
<dbReference type="InterPro" id="IPR013955">
    <property type="entry name" value="Rep_factor-A_C"/>
</dbReference>
<protein>
    <submittedName>
        <fullName evidence="2">Replication factor A protein</fullName>
    </submittedName>
</protein>
<sequence>MKTKVQSCENNSIDRFGLSLSTIGDICDHGPGHDFLVDVVGLMTGISAPREYIYRGKITRMIVFEMTDNSGKCECILSGHYVDDLEKILGNRDDGLPVVIVQFAKIRNFREAISFKKGLALRGVETSSSIPAIGPRGRPSFEEDFLVNYPITSIANLLERVEDGIYVVGATVDGLVEAEEWWYPGCSCHRIVSADSGAFYCKECVKRPFQMVARFRVKVRVDDGSGQAIFIVFDNDMNMLLGKHCHELVALSK</sequence>
<dbReference type="Proteomes" id="UP000265520">
    <property type="component" value="Unassembled WGS sequence"/>
</dbReference>
<evidence type="ECO:0000313" key="3">
    <source>
        <dbReference type="Proteomes" id="UP000265520"/>
    </source>
</evidence>
<accession>A0A392MRU1</accession>
<reference evidence="2 3" key="1">
    <citation type="journal article" date="2018" name="Front. Plant Sci.">
        <title>Red Clover (Trifolium pratense) and Zigzag Clover (T. medium) - A Picture of Genomic Similarities and Differences.</title>
        <authorList>
            <person name="Dluhosova J."/>
            <person name="Istvanek J."/>
            <person name="Nedelnik J."/>
            <person name="Repkova J."/>
        </authorList>
    </citation>
    <scope>NUCLEOTIDE SEQUENCE [LARGE SCALE GENOMIC DNA]</scope>
    <source>
        <strain evidence="3">cv. 10/8</strain>
        <tissue evidence="2">Leaf</tissue>
    </source>
</reference>
<dbReference type="SUPFAM" id="SSF50249">
    <property type="entry name" value="Nucleic acid-binding proteins"/>
    <property type="match status" value="2"/>
</dbReference>
<keyword evidence="3" id="KW-1185">Reference proteome</keyword>
<evidence type="ECO:0000259" key="1">
    <source>
        <dbReference type="Pfam" id="PF08646"/>
    </source>
</evidence>
<feature type="domain" description="Replication factor A C-terminal" evidence="1">
    <location>
        <begin position="170"/>
        <end position="252"/>
    </location>
</feature>